<dbReference type="CDD" id="cd00400">
    <property type="entry name" value="Voltage_gated_ClC"/>
    <property type="match status" value="1"/>
</dbReference>
<feature type="transmembrane region" description="Helical" evidence="5">
    <location>
        <begin position="220"/>
        <end position="239"/>
    </location>
</feature>
<feature type="transmembrane region" description="Helical" evidence="5">
    <location>
        <begin position="251"/>
        <end position="268"/>
    </location>
</feature>
<keyword evidence="4 5" id="KW-0472">Membrane</keyword>
<feature type="transmembrane region" description="Helical" evidence="5">
    <location>
        <begin position="178"/>
        <end position="200"/>
    </location>
</feature>
<accession>A0AAW9QQ81</accession>
<dbReference type="InterPro" id="IPR014743">
    <property type="entry name" value="Cl-channel_core"/>
</dbReference>
<feature type="transmembrane region" description="Helical" evidence="5">
    <location>
        <begin position="12"/>
        <end position="33"/>
    </location>
</feature>
<keyword evidence="2 5" id="KW-0812">Transmembrane</keyword>
<comment type="caution">
    <text evidence="6">The sequence shown here is derived from an EMBL/GenBank/DDBJ whole genome shotgun (WGS) entry which is preliminary data.</text>
</comment>
<feature type="transmembrane region" description="Helical" evidence="5">
    <location>
        <begin position="315"/>
        <end position="334"/>
    </location>
</feature>
<dbReference type="PRINTS" id="PR00762">
    <property type="entry name" value="CLCHANNEL"/>
</dbReference>
<dbReference type="GO" id="GO:0016020">
    <property type="term" value="C:membrane"/>
    <property type="evidence" value="ECO:0007669"/>
    <property type="project" value="UniProtKB-SubCell"/>
</dbReference>
<comment type="subcellular location">
    <subcellularLocation>
        <location evidence="1">Membrane</location>
        <topology evidence="1">Multi-pass membrane protein</topology>
    </subcellularLocation>
</comment>
<dbReference type="InterPro" id="IPR050368">
    <property type="entry name" value="ClC-type_chloride_channel"/>
</dbReference>
<dbReference type="InterPro" id="IPR001807">
    <property type="entry name" value="ClC"/>
</dbReference>
<feature type="transmembrane region" description="Helical" evidence="5">
    <location>
        <begin position="45"/>
        <end position="66"/>
    </location>
</feature>
<keyword evidence="3 5" id="KW-1133">Transmembrane helix</keyword>
<protein>
    <submittedName>
        <fullName evidence="6">Chloride channel protein</fullName>
    </submittedName>
</protein>
<dbReference type="GO" id="GO:0015108">
    <property type="term" value="F:chloride transmembrane transporter activity"/>
    <property type="evidence" value="ECO:0007669"/>
    <property type="project" value="InterPro"/>
</dbReference>
<keyword evidence="7" id="KW-1185">Reference proteome</keyword>
<feature type="transmembrane region" description="Helical" evidence="5">
    <location>
        <begin position="288"/>
        <end position="308"/>
    </location>
</feature>
<name>A0AAW9QQ81_9CHRO</name>
<evidence type="ECO:0000256" key="5">
    <source>
        <dbReference type="SAM" id="Phobius"/>
    </source>
</evidence>
<evidence type="ECO:0000256" key="1">
    <source>
        <dbReference type="ARBA" id="ARBA00004141"/>
    </source>
</evidence>
<evidence type="ECO:0000256" key="4">
    <source>
        <dbReference type="ARBA" id="ARBA00023136"/>
    </source>
</evidence>
<dbReference type="Pfam" id="PF00654">
    <property type="entry name" value="Voltage_CLC"/>
    <property type="match status" value="1"/>
</dbReference>
<organism evidence="6 7">
    <name type="scientific">Pannus brasiliensis CCIBt3594</name>
    <dbReference type="NCBI Taxonomy" id="1427578"/>
    <lineage>
        <taxon>Bacteria</taxon>
        <taxon>Bacillati</taxon>
        <taxon>Cyanobacteriota</taxon>
        <taxon>Cyanophyceae</taxon>
        <taxon>Oscillatoriophycideae</taxon>
        <taxon>Chroococcales</taxon>
        <taxon>Microcystaceae</taxon>
        <taxon>Pannus</taxon>
    </lineage>
</organism>
<reference evidence="6 7" key="1">
    <citation type="submission" date="2024-01" db="EMBL/GenBank/DDBJ databases">
        <title>Genomic insights into the taxonomy and metabolism of the cyanobacterium Pannus brasiliensis CCIBt3594.</title>
        <authorList>
            <person name="Machado M."/>
            <person name="Botero N.B."/>
            <person name="Andreote A.P.D."/>
            <person name="Feitosa A.M.T."/>
            <person name="Popin R."/>
            <person name="Sivonen K."/>
            <person name="Fiore M.F."/>
        </authorList>
    </citation>
    <scope>NUCLEOTIDE SEQUENCE [LARGE SCALE GENOMIC DNA]</scope>
    <source>
        <strain evidence="6 7">CCIBt3594</strain>
    </source>
</reference>
<proteinExistence type="predicted"/>
<dbReference type="SUPFAM" id="SSF81340">
    <property type="entry name" value="Clc chloride channel"/>
    <property type="match status" value="1"/>
</dbReference>
<evidence type="ECO:0000313" key="7">
    <source>
        <dbReference type="Proteomes" id="UP001328733"/>
    </source>
</evidence>
<gene>
    <name evidence="6" type="ORF">V0288_03440</name>
</gene>
<dbReference type="EMBL" id="JBAFSM010000004">
    <property type="protein sequence ID" value="MEG3436162.1"/>
    <property type="molecule type" value="Genomic_DNA"/>
</dbReference>
<sequence>MRENPITLTRSVLLWATLGIVCGLFAAIYWIVLARVMEWFDRFTGLSLLLVMPLVGLAIGLVIRWLGNPGEIGLIIDNIHLNGGRLRLRENPSMILSSLLSIASGGSAGPEAPMVQVTGSIGTWFADRFGARGEALRSLSIAGMASGFTVLFGAPLGGAFFALEILHHQQVALYAEAFMPAVVASCAGYAIFVAITRLGIGPVWHFPHYNVESLFDFAEAIVYGVVGAIAGWLFIALFRACDRWFESLPNIVWKTTVAGLGLGILAVFSPLTRFFGEHQLETVIEGNFSVSFLLVLAIAKMVAISVTVTGGWRGGIIIPLFFTGACLGRVLSLLNPGFNETLATIGVMAGLNASVTRTPLSTTLLLAKLTGFSTFAPILFASIVGFFLSPRDPFIASQLNEKRSGSRE</sequence>
<dbReference type="RefSeq" id="WP_332863616.1">
    <property type="nucleotide sequence ID" value="NZ_JBAFSM010000004.1"/>
</dbReference>
<evidence type="ECO:0000256" key="2">
    <source>
        <dbReference type="ARBA" id="ARBA00022692"/>
    </source>
</evidence>
<dbReference type="Gene3D" id="1.10.3080.10">
    <property type="entry name" value="Clc chloride channel"/>
    <property type="match status" value="1"/>
</dbReference>
<dbReference type="AlphaFoldDB" id="A0AAW9QQ81"/>
<feature type="transmembrane region" description="Helical" evidence="5">
    <location>
        <begin position="365"/>
        <end position="388"/>
    </location>
</feature>
<dbReference type="Proteomes" id="UP001328733">
    <property type="component" value="Unassembled WGS sequence"/>
</dbReference>
<dbReference type="PANTHER" id="PTHR43427">
    <property type="entry name" value="CHLORIDE CHANNEL PROTEIN CLC-E"/>
    <property type="match status" value="1"/>
</dbReference>
<feature type="transmembrane region" description="Helical" evidence="5">
    <location>
        <begin position="141"/>
        <end position="166"/>
    </location>
</feature>
<evidence type="ECO:0000313" key="6">
    <source>
        <dbReference type="EMBL" id="MEG3436162.1"/>
    </source>
</evidence>
<dbReference type="PANTHER" id="PTHR43427:SF12">
    <property type="entry name" value="CHLORIDE TRANSPORTER"/>
    <property type="match status" value="1"/>
</dbReference>
<evidence type="ECO:0000256" key="3">
    <source>
        <dbReference type="ARBA" id="ARBA00022989"/>
    </source>
</evidence>